<sequence>MNNPEEPIPNQDGEQAEDPIIIEERAAAEAHDAAMEAALLDEEPANNTAETRRLLQLLEESLAAQRRLSEQVLQLQATPPQPQPLMEVPVSLPPNIQPAPQETVMRFRLGDAFVEVAQMPVRRGRWRRPTPYQRGNNRRGNR</sequence>
<organism evidence="1 2">
    <name type="scientific">Apolygus lucorum</name>
    <name type="common">Small green plant bug</name>
    <name type="synonym">Lygocoris lucorum</name>
    <dbReference type="NCBI Taxonomy" id="248454"/>
    <lineage>
        <taxon>Eukaryota</taxon>
        <taxon>Metazoa</taxon>
        <taxon>Ecdysozoa</taxon>
        <taxon>Arthropoda</taxon>
        <taxon>Hexapoda</taxon>
        <taxon>Insecta</taxon>
        <taxon>Pterygota</taxon>
        <taxon>Neoptera</taxon>
        <taxon>Paraneoptera</taxon>
        <taxon>Hemiptera</taxon>
        <taxon>Heteroptera</taxon>
        <taxon>Panheteroptera</taxon>
        <taxon>Cimicomorpha</taxon>
        <taxon>Miridae</taxon>
        <taxon>Mirini</taxon>
        <taxon>Apolygus</taxon>
    </lineage>
</organism>
<name>A0A6A4K202_APOLU</name>
<dbReference type="AlphaFoldDB" id="A0A6A4K202"/>
<gene>
    <name evidence="1" type="ORF">GE061_000111</name>
</gene>
<proteinExistence type="predicted"/>
<dbReference type="EMBL" id="WIXP02000001">
    <property type="protein sequence ID" value="KAF6215776.1"/>
    <property type="molecule type" value="Genomic_DNA"/>
</dbReference>
<evidence type="ECO:0000313" key="2">
    <source>
        <dbReference type="Proteomes" id="UP000466442"/>
    </source>
</evidence>
<evidence type="ECO:0000313" key="1">
    <source>
        <dbReference type="EMBL" id="KAF6215776.1"/>
    </source>
</evidence>
<protein>
    <submittedName>
        <fullName evidence="1">Uncharacterized protein</fullName>
    </submittedName>
</protein>
<comment type="caution">
    <text evidence="1">The sequence shown here is derived from an EMBL/GenBank/DDBJ whole genome shotgun (WGS) entry which is preliminary data.</text>
</comment>
<keyword evidence="2" id="KW-1185">Reference proteome</keyword>
<accession>A0A6A4K202</accession>
<reference evidence="1" key="1">
    <citation type="journal article" date="2021" name="Mol. Ecol. Resour.">
        <title>Apolygus lucorum genome provides insights into omnivorousness and mesophyll feeding.</title>
        <authorList>
            <person name="Liu Y."/>
            <person name="Liu H."/>
            <person name="Wang H."/>
            <person name="Huang T."/>
            <person name="Liu B."/>
            <person name="Yang B."/>
            <person name="Yin L."/>
            <person name="Li B."/>
            <person name="Zhang Y."/>
            <person name="Zhang S."/>
            <person name="Jiang F."/>
            <person name="Zhang X."/>
            <person name="Ren Y."/>
            <person name="Wang B."/>
            <person name="Wang S."/>
            <person name="Lu Y."/>
            <person name="Wu K."/>
            <person name="Fan W."/>
            <person name="Wang G."/>
        </authorList>
    </citation>
    <scope>NUCLEOTIDE SEQUENCE</scope>
    <source>
        <strain evidence="1">12Hb</strain>
    </source>
</reference>
<dbReference type="Proteomes" id="UP000466442">
    <property type="component" value="Linkage Group LG1"/>
</dbReference>